<dbReference type="Pfam" id="PF01895">
    <property type="entry name" value="PhoU"/>
    <property type="match status" value="2"/>
</dbReference>
<dbReference type="RefSeq" id="WP_251937284.1">
    <property type="nucleotide sequence ID" value="NZ_CP098747.1"/>
</dbReference>
<evidence type="ECO:0000259" key="3">
    <source>
        <dbReference type="Pfam" id="PF01895"/>
    </source>
</evidence>
<dbReference type="EMBL" id="CP098747">
    <property type="protein sequence ID" value="USG62956.1"/>
    <property type="molecule type" value="Genomic_DNA"/>
</dbReference>
<dbReference type="NCBIfam" id="TIGR02135">
    <property type="entry name" value="phoU_full"/>
    <property type="match status" value="1"/>
</dbReference>
<dbReference type="InterPro" id="IPR038078">
    <property type="entry name" value="PhoU-like_sf"/>
</dbReference>
<accession>A0ABY4W7Y4</accession>
<dbReference type="PANTHER" id="PTHR42930:SF3">
    <property type="entry name" value="PHOSPHATE-SPECIFIC TRANSPORT SYSTEM ACCESSORY PROTEIN PHOU"/>
    <property type="match status" value="1"/>
</dbReference>
<organism evidence="4 5">
    <name type="scientific">Sneathiella marina</name>
    <dbReference type="NCBI Taxonomy" id="2950108"/>
    <lineage>
        <taxon>Bacteria</taxon>
        <taxon>Pseudomonadati</taxon>
        <taxon>Pseudomonadota</taxon>
        <taxon>Alphaproteobacteria</taxon>
        <taxon>Sneathiellales</taxon>
        <taxon>Sneathiellaceae</taxon>
        <taxon>Sneathiella</taxon>
    </lineage>
</organism>
<name>A0ABY4W7Y4_9PROT</name>
<sequence length="244" mass="27112">MSGSGHIVTSFDEELEVMRNTIIEMGGIAESQLESAVRALIDRDSELAQKTIAGDAAVDELEQAIDNMAIRVLALRNPVADDLRLVISALKIASVLERVADYAANIAKRVIALNQAPVIRAVSTIPRMSELVRRMIDDTLKSYAQGDTELAIDVWARDKEVDQLYNSLFRELLTYMMEDPRSITSCTHLIFMAKNIERIGDHMTNIAEIVVYQVTGSPLTDERPKGDKTSMTMMESIIPKEGEN</sequence>
<feature type="domain" description="PhoU" evidence="3">
    <location>
        <begin position="22"/>
        <end position="110"/>
    </location>
</feature>
<dbReference type="Proteomes" id="UP001056291">
    <property type="component" value="Chromosome"/>
</dbReference>
<dbReference type="Gene3D" id="1.20.58.220">
    <property type="entry name" value="Phosphate transport system protein phou homolog 2, domain 2"/>
    <property type="match status" value="1"/>
</dbReference>
<feature type="domain" description="PhoU" evidence="3">
    <location>
        <begin position="125"/>
        <end position="210"/>
    </location>
</feature>
<dbReference type="InterPro" id="IPR028366">
    <property type="entry name" value="PhoU"/>
</dbReference>
<evidence type="ECO:0000256" key="2">
    <source>
        <dbReference type="PIRNR" id="PIRNR003107"/>
    </source>
</evidence>
<evidence type="ECO:0000313" key="5">
    <source>
        <dbReference type="Proteomes" id="UP001056291"/>
    </source>
</evidence>
<comment type="subcellular location">
    <subcellularLocation>
        <location evidence="2">Cytoplasm</location>
    </subcellularLocation>
</comment>
<gene>
    <name evidence="4" type="primary">phoU</name>
    <name evidence="4" type="ORF">NBZ79_08195</name>
</gene>
<dbReference type="PIRSF" id="PIRSF003107">
    <property type="entry name" value="PhoU"/>
    <property type="match status" value="1"/>
</dbReference>
<keyword evidence="5" id="KW-1185">Reference proteome</keyword>
<keyword evidence="2" id="KW-0813">Transport</keyword>
<dbReference type="PANTHER" id="PTHR42930">
    <property type="entry name" value="PHOSPHATE-SPECIFIC TRANSPORT SYSTEM ACCESSORY PROTEIN PHOU"/>
    <property type="match status" value="1"/>
</dbReference>
<evidence type="ECO:0000313" key="4">
    <source>
        <dbReference type="EMBL" id="USG62956.1"/>
    </source>
</evidence>
<evidence type="ECO:0000256" key="1">
    <source>
        <dbReference type="ARBA" id="ARBA00008107"/>
    </source>
</evidence>
<comment type="function">
    <text evidence="2">Plays a role in the regulation of phosphate uptake.</text>
</comment>
<dbReference type="SUPFAM" id="SSF109755">
    <property type="entry name" value="PhoU-like"/>
    <property type="match status" value="1"/>
</dbReference>
<dbReference type="InterPro" id="IPR026022">
    <property type="entry name" value="PhoU_dom"/>
</dbReference>
<keyword evidence="2" id="KW-0592">Phosphate transport</keyword>
<protein>
    <recommendedName>
        <fullName evidence="2">Phosphate-specific transport system accessory protein PhoU</fullName>
    </recommendedName>
</protein>
<reference evidence="4" key="1">
    <citation type="submission" date="2022-06" db="EMBL/GenBank/DDBJ databases">
        <title>Sneathiella actinostolidae sp. nov., isolated from a sea anemonein the Western Pacific Ocean.</title>
        <authorList>
            <person name="Wei M.J."/>
        </authorList>
    </citation>
    <scope>NUCLEOTIDE SEQUENCE</scope>
    <source>
        <strain evidence="4">PHK-P5</strain>
    </source>
</reference>
<proteinExistence type="inferred from homology"/>
<keyword evidence="2" id="KW-0963">Cytoplasm</keyword>
<comment type="similarity">
    <text evidence="1 2">Belongs to the PhoU family.</text>
</comment>
<comment type="subunit">
    <text evidence="2">Homodimer.</text>
</comment>